<dbReference type="Proteomes" id="UP000015354">
    <property type="component" value="Unassembled WGS sequence"/>
</dbReference>
<evidence type="ECO:0000313" key="2">
    <source>
        <dbReference type="Proteomes" id="UP000015354"/>
    </source>
</evidence>
<organism evidence="1 2">
    <name type="scientific">Strigomonas culicis</name>
    <dbReference type="NCBI Taxonomy" id="28005"/>
    <lineage>
        <taxon>Eukaryota</taxon>
        <taxon>Discoba</taxon>
        <taxon>Euglenozoa</taxon>
        <taxon>Kinetoplastea</taxon>
        <taxon>Metakinetoplastina</taxon>
        <taxon>Trypanosomatida</taxon>
        <taxon>Trypanosomatidae</taxon>
        <taxon>Strigomonadinae</taxon>
        <taxon>Strigomonas</taxon>
    </lineage>
</organism>
<gene>
    <name evidence="1" type="ORF">STCU_11299</name>
</gene>
<dbReference type="EMBL" id="ATMH01011214">
    <property type="protein sequence ID" value="EPY16411.1"/>
    <property type="molecule type" value="Genomic_DNA"/>
</dbReference>
<dbReference type="AlphaFoldDB" id="S9UNZ5"/>
<protein>
    <submittedName>
        <fullName evidence="1">Uncharacterized protein</fullName>
    </submittedName>
</protein>
<evidence type="ECO:0000313" key="1">
    <source>
        <dbReference type="EMBL" id="EPY16411.1"/>
    </source>
</evidence>
<reference evidence="1 2" key="1">
    <citation type="journal article" date="2013" name="PLoS ONE">
        <title>Predicting the Proteins of Angomonas deanei, Strigomonas culicis and Their Respective Endosymbionts Reveals New Aspects of the Trypanosomatidae Family.</title>
        <authorList>
            <person name="Motta M.C."/>
            <person name="Martins A.C."/>
            <person name="de Souza S.S."/>
            <person name="Catta-Preta C.M."/>
            <person name="Silva R."/>
            <person name="Klein C.C."/>
            <person name="de Almeida L.G."/>
            <person name="de Lima Cunha O."/>
            <person name="Ciapina L.P."/>
            <person name="Brocchi M."/>
            <person name="Colabardini A.C."/>
            <person name="de Araujo Lima B."/>
            <person name="Machado C.R."/>
            <person name="de Almeida Soares C.M."/>
            <person name="Probst C.M."/>
            <person name="de Menezes C.B."/>
            <person name="Thompson C.E."/>
            <person name="Bartholomeu D.C."/>
            <person name="Gradia D.F."/>
            <person name="Pavoni D.P."/>
            <person name="Grisard E.C."/>
            <person name="Fantinatti-Garboggini F."/>
            <person name="Marchini F.K."/>
            <person name="Rodrigues-Luiz G.F."/>
            <person name="Wagner G."/>
            <person name="Goldman G.H."/>
            <person name="Fietto J.L."/>
            <person name="Elias M.C."/>
            <person name="Goldman M.H."/>
            <person name="Sagot M.F."/>
            <person name="Pereira M."/>
            <person name="Stoco P.H."/>
            <person name="de Mendonca-Neto R.P."/>
            <person name="Teixeira S.M."/>
            <person name="Maciel T.E."/>
            <person name="de Oliveira Mendes T.A."/>
            <person name="Urmenyi T.P."/>
            <person name="de Souza W."/>
            <person name="Schenkman S."/>
            <person name="de Vasconcelos A.T."/>
        </authorList>
    </citation>
    <scope>NUCLEOTIDE SEQUENCE [LARGE SCALE GENOMIC DNA]</scope>
</reference>
<proteinExistence type="predicted"/>
<accession>S9UNZ5</accession>
<comment type="caution">
    <text evidence="1">The sequence shown here is derived from an EMBL/GenBank/DDBJ whole genome shotgun (WGS) entry which is preliminary data.</text>
</comment>
<name>S9UNZ5_9TRYP</name>
<sequence length="84" mass="9273">MEMEAAVTVVRVMVRLNTGIVVETVLEKPVKVKPLPVTLQSEMELTDWGLEAVIVLIMYVTSLISALDNEKLPVMEFVVAACVE</sequence>
<keyword evidence="2" id="KW-1185">Reference proteome</keyword>